<evidence type="ECO:0000256" key="1">
    <source>
        <dbReference type="ARBA" id="ARBA00004173"/>
    </source>
</evidence>
<dbReference type="InterPro" id="IPR029058">
    <property type="entry name" value="AB_hydrolase_fold"/>
</dbReference>
<dbReference type="GO" id="GO:0005783">
    <property type="term" value="C:endoplasmic reticulum"/>
    <property type="evidence" value="ECO:0007669"/>
    <property type="project" value="UniProtKB-SubCell"/>
</dbReference>
<keyword evidence="5" id="KW-0496">Mitochondrion</keyword>
<name>A0A1G4AMU0_9PEZI</name>
<feature type="region of interest" description="Disordered" evidence="7">
    <location>
        <begin position="431"/>
        <end position="453"/>
    </location>
</feature>
<reference evidence="8 9" key="1">
    <citation type="submission" date="2016-09" db="EMBL/GenBank/DDBJ databases">
        <authorList>
            <person name="Capua I."/>
            <person name="De Benedictis P."/>
            <person name="Joannis T."/>
            <person name="Lombin L.H."/>
            <person name="Cattoli G."/>
        </authorList>
    </citation>
    <scope>NUCLEOTIDE SEQUENCE [LARGE SCALE GENOMIC DNA]</scope>
    <source>
        <strain evidence="8 9">IMI 309357</strain>
    </source>
</reference>
<dbReference type="PANTHER" id="PTHR48182:SF2">
    <property type="entry name" value="PROTEIN SERAC1"/>
    <property type="match status" value="1"/>
</dbReference>
<dbReference type="InterPro" id="IPR052374">
    <property type="entry name" value="SERAC1"/>
</dbReference>
<evidence type="ECO:0000256" key="2">
    <source>
        <dbReference type="ARBA" id="ARBA00004240"/>
    </source>
</evidence>
<dbReference type="Proteomes" id="UP000176998">
    <property type="component" value="Unassembled WGS sequence"/>
</dbReference>
<evidence type="ECO:0008006" key="10">
    <source>
        <dbReference type="Google" id="ProtNLM"/>
    </source>
</evidence>
<dbReference type="SUPFAM" id="SSF53474">
    <property type="entry name" value="alpha/beta-Hydrolases"/>
    <property type="match status" value="1"/>
</dbReference>
<dbReference type="GO" id="GO:0005739">
    <property type="term" value="C:mitochondrion"/>
    <property type="evidence" value="ECO:0007669"/>
    <property type="project" value="UniProtKB-SubCell"/>
</dbReference>
<evidence type="ECO:0000313" key="9">
    <source>
        <dbReference type="Proteomes" id="UP000176998"/>
    </source>
</evidence>
<dbReference type="GeneID" id="34567414"/>
<dbReference type="AlphaFoldDB" id="A0A1G4AMU0"/>
<dbReference type="EMBL" id="MJBS01000264">
    <property type="protein sequence ID" value="OHE90416.1"/>
    <property type="molecule type" value="Genomic_DNA"/>
</dbReference>
<evidence type="ECO:0000313" key="8">
    <source>
        <dbReference type="EMBL" id="OHE90416.1"/>
    </source>
</evidence>
<proteinExistence type="predicted"/>
<evidence type="ECO:0000256" key="5">
    <source>
        <dbReference type="ARBA" id="ARBA00023128"/>
    </source>
</evidence>
<keyword evidence="9" id="KW-1185">Reference proteome</keyword>
<evidence type="ECO:0000256" key="6">
    <source>
        <dbReference type="ARBA" id="ARBA00023136"/>
    </source>
</evidence>
<dbReference type="SUPFAM" id="SSF52540">
    <property type="entry name" value="P-loop containing nucleoside triphosphate hydrolases"/>
    <property type="match status" value="1"/>
</dbReference>
<protein>
    <recommendedName>
        <fullName evidence="10">NB-ARC domain-containing protein</fullName>
    </recommendedName>
</protein>
<dbReference type="InterPro" id="IPR027417">
    <property type="entry name" value="P-loop_NTPase"/>
</dbReference>
<evidence type="ECO:0000256" key="4">
    <source>
        <dbReference type="ARBA" id="ARBA00022824"/>
    </source>
</evidence>
<dbReference type="PANTHER" id="PTHR48182">
    <property type="entry name" value="PROTEIN SERAC1"/>
    <property type="match status" value="1"/>
</dbReference>
<comment type="caution">
    <text evidence="8">The sequence shown here is derived from an EMBL/GenBank/DDBJ whole genome shotgun (WGS) entry which is preliminary data.</text>
</comment>
<evidence type="ECO:0000256" key="3">
    <source>
        <dbReference type="ARBA" id="ARBA00004370"/>
    </source>
</evidence>
<sequence>MRIIAVHGLNPRSKNDADHAWDTWRTPSGPTGRLWLRDDLPKYVPDSRIFIYQYNATAVYGKDRSTFIDKANDLRLEREDVESRPILFLGHSMGGLLIKQALINAHNNPKYTPIKNATRGLAFFATPHHGDWKLVSLGSLAANIATATGFQKGDDVLETLKQGSIFSDIMNEHWRHQLLQYDIASFWGGFDNVVPRESAQLNMPGDHENVVKLDANHSMVCEFGGAESDQDNLKRVRSNIRDMYKKALKQSELTAISTPVPSESNADSELRARLDALRSNANDPAATSFALAPSISEVSGVNRFVARGVELRCLHEALEWTGERRTAVLHGPGGVGKTQLAIAYTKQHRTDYSAAIWINAKDETSLKQSFYRAAQRILRQHQSVVYIKSAMANKDLDETLEAVKLWLNEPKNDRWLVVYDNYDDVRSDRRHGIASSARPGTADGGSDPGKTLSGSAVSKAYDIRSYLPETDHGAVITTTRTATVKLGKHIPLGKLRDVNDSLAILTSTSERDNLVEGKRLR</sequence>
<keyword evidence="4" id="KW-0256">Endoplasmic reticulum</keyword>
<dbReference type="Gene3D" id="3.40.50.300">
    <property type="entry name" value="P-loop containing nucleotide triphosphate hydrolases"/>
    <property type="match status" value="1"/>
</dbReference>
<comment type="subcellular location">
    <subcellularLocation>
        <location evidence="2">Endoplasmic reticulum</location>
    </subcellularLocation>
    <subcellularLocation>
        <location evidence="3">Membrane</location>
    </subcellularLocation>
    <subcellularLocation>
        <location evidence="1">Mitochondrion</location>
    </subcellularLocation>
</comment>
<organism evidence="8 9">
    <name type="scientific">Colletotrichum orchidophilum</name>
    <dbReference type="NCBI Taxonomy" id="1209926"/>
    <lineage>
        <taxon>Eukaryota</taxon>
        <taxon>Fungi</taxon>
        <taxon>Dikarya</taxon>
        <taxon>Ascomycota</taxon>
        <taxon>Pezizomycotina</taxon>
        <taxon>Sordariomycetes</taxon>
        <taxon>Hypocreomycetidae</taxon>
        <taxon>Glomerellales</taxon>
        <taxon>Glomerellaceae</taxon>
        <taxon>Colletotrichum</taxon>
    </lineage>
</organism>
<gene>
    <name evidence="8" type="ORF">CORC01_14293</name>
</gene>
<accession>A0A1G4AMU0</accession>
<dbReference type="Gene3D" id="3.40.50.1820">
    <property type="entry name" value="alpha/beta hydrolase"/>
    <property type="match status" value="1"/>
</dbReference>
<evidence type="ECO:0000256" key="7">
    <source>
        <dbReference type="SAM" id="MobiDB-lite"/>
    </source>
</evidence>
<dbReference type="RefSeq" id="XP_022467593.1">
    <property type="nucleotide sequence ID" value="XM_022625904.1"/>
</dbReference>
<dbReference type="OrthoDB" id="5243026at2759"/>
<keyword evidence="6" id="KW-0472">Membrane</keyword>
<dbReference type="GO" id="GO:0016020">
    <property type="term" value="C:membrane"/>
    <property type="evidence" value="ECO:0007669"/>
    <property type="project" value="UniProtKB-SubCell"/>
</dbReference>